<accession>A0A0H3ZSS9</accession>
<proteinExistence type="predicted"/>
<dbReference type="EMBL" id="KP795502">
    <property type="protein sequence ID" value="AKN36621.1"/>
    <property type="molecule type" value="Genomic_DNA"/>
</dbReference>
<evidence type="ECO:0000313" key="1">
    <source>
        <dbReference type="EMBL" id="AKN36621.1"/>
    </source>
</evidence>
<sequence length="83" mass="9350">MITLTGKEIKQLAELVGFEIKEITNPEFASDVLETEIDIVRDESGVIHDDGTLLKYKYKALFSEYQEEGVYPLGEPVTTQKAI</sequence>
<name>A0A0H3ZSS9_VIBSP</name>
<organism evidence="1">
    <name type="scientific">Vibrio splendidus</name>
    <dbReference type="NCBI Taxonomy" id="29497"/>
    <lineage>
        <taxon>Bacteria</taxon>
        <taxon>Pseudomonadati</taxon>
        <taxon>Pseudomonadota</taxon>
        <taxon>Gammaproteobacteria</taxon>
        <taxon>Vibrionales</taxon>
        <taxon>Vibrionaceae</taxon>
        <taxon>Vibrio</taxon>
    </lineage>
</organism>
<reference evidence="1" key="1">
    <citation type="journal article" date="2015" name="MBio">
        <title>Eco-Evolutionary Dynamics of Episomes among Ecologically Cohesive Bacterial Populations.</title>
        <authorList>
            <person name="Xue H."/>
            <person name="Cordero O.X."/>
            <person name="Camas F.M."/>
            <person name="Trimble W."/>
            <person name="Meyer F."/>
            <person name="Guglielmini J."/>
            <person name="Rocha E.P."/>
            <person name="Polz M.F."/>
        </authorList>
    </citation>
    <scope>NUCLEOTIDE SEQUENCE</scope>
    <source>
        <strain evidence="1">1F_145</strain>
    </source>
</reference>
<dbReference type="AlphaFoldDB" id="A0A0H3ZSS9"/>
<protein>
    <submittedName>
        <fullName evidence="1">Uncharacterized protein</fullName>
    </submittedName>
</protein>